<dbReference type="InterPro" id="IPR013130">
    <property type="entry name" value="Fe3_Rdtase_TM_dom"/>
</dbReference>
<reference evidence="16 17" key="1">
    <citation type="submission" date="2016-07" db="EMBL/GenBank/DDBJ databases">
        <title>Pervasive Adenine N6-methylation of Active Genes in Fungi.</title>
        <authorList>
            <consortium name="DOE Joint Genome Institute"/>
            <person name="Mondo S.J."/>
            <person name="Dannebaum R.O."/>
            <person name="Kuo R.C."/>
            <person name="Labutti K."/>
            <person name="Haridas S."/>
            <person name="Kuo A."/>
            <person name="Salamov A."/>
            <person name="Ahrendt S.R."/>
            <person name="Lipzen A."/>
            <person name="Sullivan W."/>
            <person name="Andreopoulos W.B."/>
            <person name="Clum A."/>
            <person name="Lindquist E."/>
            <person name="Daum C."/>
            <person name="Ramamoorthy G.K."/>
            <person name="Gryganskyi A."/>
            <person name="Culley D."/>
            <person name="Magnuson J.K."/>
            <person name="James T.Y."/>
            <person name="O'Malley M.A."/>
            <person name="Stajich J.E."/>
            <person name="Spatafora J.W."/>
            <person name="Visel A."/>
            <person name="Grigoriev I.V."/>
        </authorList>
    </citation>
    <scope>NUCLEOTIDE SEQUENCE [LARGE SCALE GENOMIC DNA]</scope>
    <source>
        <strain evidence="16 17">CBS 115471</strain>
    </source>
</reference>
<dbReference type="InterPro" id="IPR013112">
    <property type="entry name" value="FAD-bd_8"/>
</dbReference>
<evidence type="ECO:0000256" key="12">
    <source>
        <dbReference type="ARBA" id="ARBA00023180"/>
    </source>
</evidence>
<organism evidence="16 17">
    <name type="scientific">Clohesyomyces aquaticus</name>
    <dbReference type="NCBI Taxonomy" id="1231657"/>
    <lineage>
        <taxon>Eukaryota</taxon>
        <taxon>Fungi</taxon>
        <taxon>Dikarya</taxon>
        <taxon>Ascomycota</taxon>
        <taxon>Pezizomycotina</taxon>
        <taxon>Dothideomycetes</taxon>
        <taxon>Pleosporomycetidae</taxon>
        <taxon>Pleosporales</taxon>
        <taxon>Lindgomycetaceae</taxon>
        <taxon>Clohesyomyces</taxon>
    </lineage>
</organism>
<sequence length="633" mass="71448">MQEQAVAGASPHPGSSNEVFVQLYWCLILGAVGFIYLSRWCFLRQLDFARWLPISPGRRSIMETLCQCGTSTRHSIRALSYIRLYLPRPLSSFSPPPLGRTVIVLSYWGLIATLSTFHAFINDASYIERVAYRFGWMALAQIPLVYITASKRGFFGFLLGRSHEHLNWFHRWASRAFVLTTCVHGALFLAEYSNVGMLELELQLMPMVKYGLGAGGILIWTLFSTIGLSRRLGYRFFALQHTACAVIFLWMIYKHLVSAARKYLWPAVILFAVDRGIRLILFGYYNISVDGSASTIGSPADTVAISSDVTVLTLRNFKHGWRPGQYFYVWIPKLGLLESHPYTCSSDYSPASAGSEVDLQFVIQGRSGFARRLNKYGSQCLENHIDSLPRALVSGPYGTYPKWGSYETLIVISASTGTSFTLSILESVLHNSDQVATRRIRVLAVTPRTYLMKPYLSHFYDATTIASSRQIDYSFRVTVTQETREDMETDRHYAIIEEDEELDGVPNGHIKSLGPFDQLLSWSRRSSSWSEISNLPSPGIDTIYPCSRSIELGNMENEEQVEQYTFTYERPNVRDYISESLLGHDGDCMVVVCAGRSLVAATSNAVATLILENLTRGRLFKNDLYLYTEEFSL</sequence>
<feature type="transmembrane region" description="Helical" evidence="14">
    <location>
        <begin position="236"/>
        <end position="253"/>
    </location>
</feature>
<dbReference type="GO" id="GO:0052851">
    <property type="term" value="F:ferric-chelate reductase (NADPH) activity"/>
    <property type="evidence" value="ECO:0007669"/>
    <property type="project" value="UniProtKB-EC"/>
</dbReference>
<dbReference type="SFLD" id="SFLDS00052">
    <property type="entry name" value="Ferric_Reductase_Domain"/>
    <property type="match status" value="1"/>
</dbReference>
<accession>A0A1Y1YLJ8</accession>
<keyword evidence="7" id="KW-0249">Electron transport</keyword>
<evidence type="ECO:0000256" key="9">
    <source>
        <dbReference type="ARBA" id="ARBA00023002"/>
    </source>
</evidence>
<evidence type="ECO:0000256" key="13">
    <source>
        <dbReference type="ARBA" id="ARBA00048483"/>
    </source>
</evidence>
<gene>
    <name evidence="16" type="ORF">BCR34DRAFT_523440</name>
</gene>
<keyword evidence="11 14" id="KW-0472">Membrane</keyword>
<evidence type="ECO:0000256" key="7">
    <source>
        <dbReference type="ARBA" id="ARBA00022982"/>
    </source>
</evidence>
<dbReference type="PANTHER" id="PTHR32361">
    <property type="entry name" value="FERRIC/CUPRIC REDUCTASE TRANSMEMBRANE COMPONENT"/>
    <property type="match status" value="1"/>
</dbReference>
<evidence type="ECO:0000256" key="1">
    <source>
        <dbReference type="ARBA" id="ARBA00004651"/>
    </source>
</evidence>
<dbReference type="InterPro" id="IPR051410">
    <property type="entry name" value="Ferric/Cupric_Reductase"/>
</dbReference>
<keyword evidence="10" id="KW-0406">Ion transport</keyword>
<evidence type="ECO:0000313" key="17">
    <source>
        <dbReference type="Proteomes" id="UP000193144"/>
    </source>
</evidence>
<dbReference type="EMBL" id="MCFA01000207">
    <property type="protein sequence ID" value="ORX98868.1"/>
    <property type="molecule type" value="Genomic_DNA"/>
</dbReference>
<dbReference type="Pfam" id="PF08030">
    <property type="entry name" value="NAD_binding_6"/>
    <property type="match status" value="1"/>
</dbReference>
<dbReference type="AlphaFoldDB" id="A0A1Y1YLJ8"/>
<dbReference type="OrthoDB" id="3944240at2759"/>
<dbReference type="PROSITE" id="PS51384">
    <property type="entry name" value="FAD_FR"/>
    <property type="match status" value="1"/>
</dbReference>
<evidence type="ECO:0000256" key="3">
    <source>
        <dbReference type="ARBA" id="ARBA00012668"/>
    </source>
</evidence>
<evidence type="ECO:0000256" key="11">
    <source>
        <dbReference type="ARBA" id="ARBA00023136"/>
    </source>
</evidence>
<evidence type="ECO:0000256" key="4">
    <source>
        <dbReference type="ARBA" id="ARBA00022448"/>
    </source>
</evidence>
<dbReference type="SUPFAM" id="SSF63380">
    <property type="entry name" value="Riboflavin synthase domain-like"/>
    <property type="match status" value="1"/>
</dbReference>
<keyword evidence="12" id="KW-0325">Glycoprotein</keyword>
<evidence type="ECO:0000256" key="6">
    <source>
        <dbReference type="ARBA" id="ARBA00022692"/>
    </source>
</evidence>
<dbReference type="STRING" id="1231657.A0A1Y1YLJ8"/>
<feature type="transmembrane region" description="Helical" evidence="14">
    <location>
        <begin position="98"/>
        <end position="121"/>
    </location>
</feature>
<feature type="transmembrane region" description="Helical" evidence="14">
    <location>
        <begin position="22"/>
        <end position="42"/>
    </location>
</feature>
<dbReference type="InterPro" id="IPR039261">
    <property type="entry name" value="FNR_nucleotide-bd"/>
</dbReference>
<dbReference type="PANTHER" id="PTHR32361:SF9">
    <property type="entry name" value="FERRIC REDUCTASE TRANSMEMBRANE COMPONENT 3-RELATED"/>
    <property type="match status" value="1"/>
</dbReference>
<evidence type="ECO:0000256" key="2">
    <source>
        <dbReference type="ARBA" id="ARBA00006278"/>
    </source>
</evidence>
<evidence type="ECO:0000256" key="5">
    <source>
        <dbReference type="ARBA" id="ARBA00022475"/>
    </source>
</evidence>
<dbReference type="GO" id="GO:0006879">
    <property type="term" value="P:intracellular iron ion homeostasis"/>
    <property type="evidence" value="ECO:0007669"/>
    <property type="project" value="TreeGrafter"/>
</dbReference>
<feature type="transmembrane region" description="Helical" evidence="14">
    <location>
        <begin position="172"/>
        <end position="190"/>
    </location>
</feature>
<dbReference type="EC" id="1.16.1.9" evidence="3"/>
<feature type="domain" description="FAD-binding FR-type" evidence="15">
    <location>
        <begin position="251"/>
        <end position="403"/>
    </location>
</feature>
<dbReference type="InterPro" id="IPR013121">
    <property type="entry name" value="Fe_red_NAD-bd_6"/>
</dbReference>
<dbReference type="CDD" id="cd06186">
    <property type="entry name" value="NOX_Duox_like_FAD_NADP"/>
    <property type="match status" value="1"/>
</dbReference>
<feature type="transmembrane region" description="Helical" evidence="14">
    <location>
        <begin position="210"/>
        <end position="229"/>
    </location>
</feature>
<dbReference type="InterPro" id="IPR017927">
    <property type="entry name" value="FAD-bd_FR_type"/>
</dbReference>
<keyword evidence="9" id="KW-0560">Oxidoreductase</keyword>
<protein>
    <recommendedName>
        <fullName evidence="3">ferric-chelate reductase (NADPH)</fullName>
        <ecNumber evidence="3">1.16.1.9</ecNumber>
    </recommendedName>
</protein>
<dbReference type="SFLD" id="SFLDG01168">
    <property type="entry name" value="Ferric_reductase_subgroup_(FRE"/>
    <property type="match status" value="1"/>
</dbReference>
<keyword evidence="17" id="KW-1185">Reference proteome</keyword>
<keyword evidence="8 14" id="KW-1133">Transmembrane helix</keyword>
<dbReference type="Pfam" id="PF01794">
    <property type="entry name" value="Ferric_reduct"/>
    <property type="match status" value="1"/>
</dbReference>
<dbReference type="GO" id="GO:0005886">
    <property type="term" value="C:plasma membrane"/>
    <property type="evidence" value="ECO:0007669"/>
    <property type="project" value="UniProtKB-SubCell"/>
</dbReference>
<dbReference type="Gene3D" id="3.40.50.80">
    <property type="entry name" value="Nucleotide-binding domain of ferredoxin-NADP reductase (FNR) module"/>
    <property type="match status" value="1"/>
</dbReference>
<dbReference type="Proteomes" id="UP000193144">
    <property type="component" value="Unassembled WGS sequence"/>
</dbReference>
<comment type="subcellular location">
    <subcellularLocation>
        <location evidence="1">Cell membrane</location>
        <topology evidence="1">Multi-pass membrane protein</topology>
    </subcellularLocation>
</comment>
<proteinExistence type="inferred from homology"/>
<keyword evidence="5" id="KW-1003">Cell membrane</keyword>
<keyword evidence="6 14" id="KW-0812">Transmembrane</keyword>
<evidence type="ECO:0000259" key="15">
    <source>
        <dbReference type="PROSITE" id="PS51384"/>
    </source>
</evidence>
<dbReference type="Pfam" id="PF08022">
    <property type="entry name" value="FAD_binding_8"/>
    <property type="match status" value="1"/>
</dbReference>
<name>A0A1Y1YLJ8_9PLEO</name>
<comment type="caution">
    <text evidence="16">The sequence shown here is derived from an EMBL/GenBank/DDBJ whole genome shotgun (WGS) entry which is preliminary data.</text>
</comment>
<dbReference type="GO" id="GO:0015677">
    <property type="term" value="P:copper ion import"/>
    <property type="evidence" value="ECO:0007669"/>
    <property type="project" value="TreeGrafter"/>
</dbReference>
<keyword evidence="4" id="KW-0813">Transport</keyword>
<evidence type="ECO:0000256" key="14">
    <source>
        <dbReference type="SAM" id="Phobius"/>
    </source>
</evidence>
<dbReference type="InterPro" id="IPR017938">
    <property type="entry name" value="Riboflavin_synthase-like_b-brl"/>
</dbReference>
<comment type="catalytic activity">
    <reaction evidence="13">
        <text>2 a Fe(II)-siderophore + NADP(+) + H(+) = 2 a Fe(III)-siderophore + NADPH</text>
        <dbReference type="Rhea" id="RHEA:28795"/>
        <dbReference type="Rhea" id="RHEA-COMP:11342"/>
        <dbReference type="Rhea" id="RHEA-COMP:11344"/>
        <dbReference type="ChEBI" id="CHEBI:15378"/>
        <dbReference type="ChEBI" id="CHEBI:29033"/>
        <dbReference type="ChEBI" id="CHEBI:29034"/>
        <dbReference type="ChEBI" id="CHEBI:57783"/>
        <dbReference type="ChEBI" id="CHEBI:58349"/>
        <dbReference type="EC" id="1.16.1.9"/>
    </reaction>
</comment>
<evidence type="ECO:0000313" key="16">
    <source>
        <dbReference type="EMBL" id="ORX98868.1"/>
    </source>
</evidence>
<feature type="transmembrane region" description="Helical" evidence="14">
    <location>
        <begin position="133"/>
        <end position="160"/>
    </location>
</feature>
<comment type="similarity">
    <text evidence="2">Belongs to the ferric reductase (FRE) family.</text>
</comment>
<evidence type="ECO:0000256" key="8">
    <source>
        <dbReference type="ARBA" id="ARBA00022989"/>
    </source>
</evidence>
<evidence type="ECO:0000256" key="10">
    <source>
        <dbReference type="ARBA" id="ARBA00023065"/>
    </source>
</evidence>
<dbReference type="GO" id="GO:0006826">
    <property type="term" value="P:iron ion transport"/>
    <property type="evidence" value="ECO:0007669"/>
    <property type="project" value="TreeGrafter"/>
</dbReference>